<dbReference type="InterPro" id="IPR035965">
    <property type="entry name" value="PAS-like_dom_sf"/>
</dbReference>
<accession>A0A928KZ23</accession>
<evidence type="ECO:0000256" key="2">
    <source>
        <dbReference type="ARBA" id="ARBA00022840"/>
    </source>
</evidence>
<dbReference type="AlphaFoldDB" id="A0A928KZ23"/>
<dbReference type="InterPro" id="IPR003593">
    <property type="entry name" value="AAA+_ATPase"/>
</dbReference>
<keyword evidence="2" id="KW-0067">ATP-binding</keyword>
<dbReference type="Gene3D" id="1.10.8.60">
    <property type="match status" value="1"/>
</dbReference>
<evidence type="ECO:0000259" key="4">
    <source>
        <dbReference type="PROSITE" id="PS50943"/>
    </source>
</evidence>
<dbReference type="PROSITE" id="PS50943">
    <property type="entry name" value="HTH_CROC1"/>
    <property type="match status" value="1"/>
</dbReference>
<gene>
    <name evidence="5" type="ORF">E7512_10875</name>
</gene>
<dbReference type="Gene3D" id="3.30.450.20">
    <property type="entry name" value="PAS domain"/>
    <property type="match status" value="1"/>
</dbReference>
<dbReference type="CDD" id="cd00009">
    <property type="entry name" value="AAA"/>
    <property type="match status" value="1"/>
</dbReference>
<dbReference type="InterPro" id="IPR001387">
    <property type="entry name" value="Cro/C1-type_HTH"/>
</dbReference>
<dbReference type="FunFam" id="3.40.50.300:FF:000006">
    <property type="entry name" value="DNA-binding transcriptional regulator NtrC"/>
    <property type="match status" value="1"/>
</dbReference>
<dbReference type="CDD" id="cd00093">
    <property type="entry name" value="HTH_XRE"/>
    <property type="match status" value="1"/>
</dbReference>
<reference evidence="5" key="1">
    <citation type="submission" date="2019-04" db="EMBL/GenBank/DDBJ databases">
        <title>Evolution of Biomass-Degrading Anaerobic Consortia Revealed by Metagenomics.</title>
        <authorList>
            <person name="Peng X."/>
        </authorList>
    </citation>
    <scope>NUCLEOTIDE SEQUENCE</scope>
    <source>
        <strain evidence="5">SIG551</strain>
    </source>
</reference>
<dbReference type="Pfam" id="PF00158">
    <property type="entry name" value="Sigma54_activat"/>
    <property type="match status" value="1"/>
</dbReference>
<dbReference type="PROSITE" id="PS00676">
    <property type="entry name" value="SIGMA54_INTERACT_2"/>
    <property type="match status" value="1"/>
</dbReference>
<keyword evidence="1" id="KW-0547">Nucleotide-binding</keyword>
<dbReference type="InterPro" id="IPR058031">
    <property type="entry name" value="AAA_lid_NorR"/>
</dbReference>
<evidence type="ECO:0000313" key="6">
    <source>
        <dbReference type="Proteomes" id="UP000754750"/>
    </source>
</evidence>
<name>A0A928KZ23_9FIRM</name>
<evidence type="ECO:0000256" key="1">
    <source>
        <dbReference type="ARBA" id="ARBA00022741"/>
    </source>
</evidence>
<dbReference type="Pfam" id="PF06506">
    <property type="entry name" value="PrpR_N"/>
    <property type="match status" value="1"/>
</dbReference>
<dbReference type="Proteomes" id="UP000754750">
    <property type="component" value="Unassembled WGS sequence"/>
</dbReference>
<evidence type="ECO:0000313" key="5">
    <source>
        <dbReference type="EMBL" id="MBE6834057.1"/>
    </source>
</evidence>
<dbReference type="GO" id="GO:0006355">
    <property type="term" value="P:regulation of DNA-templated transcription"/>
    <property type="evidence" value="ECO:0007669"/>
    <property type="project" value="InterPro"/>
</dbReference>
<dbReference type="PROSITE" id="PS00675">
    <property type="entry name" value="SIGMA54_INTERACT_1"/>
    <property type="match status" value="1"/>
</dbReference>
<feature type="domain" description="HTH cro/C1-type" evidence="4">
    <location>
        <begin position="598"/>
        <end position="620"/>
    </location>
</feature>
<dbReference type="GO" id="GO:0000156">
    <property type="term" value="F:phosphorelay response regulator activity"/>
    <property type="evidence" value="ECO:0007669"/>
    <property type="project" value="InterPro"/>
</dbReference>
<feature type="domain" description="Sigma-54 factor interaction" evidence="3">
    <location>
        <begin position="322"/>
        <end position="552"/>
    </location>
</feature>
<dbReference type="PANTHER" id="PTHR32071">
    <property type="entry name" value="TRANSCRIPTIONAL REGULATORY PROTEIN"/>
    <property type="match status" value="1"/>
</dbReference>
<dbReference type="InterPro" id="IPR025662">
    <property type="entry name" value="Sigma_54_int_dom_ATP-bd_1"/>
</dbReference>
<dbReference type="SUPFAM" id="SSF159800">
    <property type="entry name" value="PrpR receptor domain-like"/>
    <property type="match status" value="1"/>
</dbReference>
<organism evidence="5 6">
    <name type="scientific">Faecalispora sporosphaeroides</name>
    <dbReference type="NCBI Taxonomy" id="1549"/>
    <lineage>
        <taxon>Bacteria</taxon>
        <taxon>Bacillati</taxon>
        <taxon>Bacillota</taxon>
        <taxon>Clostridia</taxon>
        <taxon>Eubacteriales</taxon>
        <taxon>Oscillospiraceae</taxon>
        <taxon>Faecalispora</taxon>
    </lineage>
</organism>
<dbReference type="Pfam" id="PF25601">
    <property type="entry name" value="AAA_lid_14"/>
    <property type="match status" value="1"/>
</dbReference>
<dbReference type="Gene3D" id="3.40.50.2300">
    <property type="match status" value="1"/>
</dbReference>
<dbReference type="InterPro" id="IPR000014">
    <property type="entry name" value="PAS"/>
</dbReference>
<evidence type="ECO:0000259" key="3">
    <source>
        <dbReference type="PROSITE" id="PS50045"/>
    </source>
</evidence>
<dbReference type="GO" id="GO:0003677">
    <property type="term" value="F:DNA binding"/>
    <property type="evidence" value="ECO:0007669"/>
    <property type="project" value="InterPro"/>
</dbReference>
<dbReference type="InterPro" id="IPR002078">
    <property type="entry name" value="Sigma_54_int"/>
</dbReference>
<protein>
    <submittedName>
        <fullName evidence="5">AAA family ATPase</fullName>
    </submittedName>
</protein>
<dbReference type="Gene3D" id="3.40.50.10660">
    <property type="entry name" value="PrpR receptor domain-like"/>
    <property type="match status" value="1"/>
</dbReference>
<dbReference type="Gene3D" id="3.40.50.300">
    <property type="entry name" value="P-loop containing nucleotide triphosphate hydrolases"/>
    <property type="match status" value="1"/>
</dbReference>
<dbReference type="Pfam" id="PF13188">
    <property type="entry name" value="PAS_8"/>
    <property type="match status" value="1"/>
</dbReference>
<sequence>MVQVLIIIPYSQVQDKMRLWAEKIRDPSISVQMTHVYGTSNPPEQYRNADIIVARGMTCSALRRQYPEKHIIEISMTSFDVLDAIAESKRKYRPNKVAVCMQSASIMDVASLEELSGLTILTYDVADESQLEEALRRGQAAGAEVFVGGLTLCRQCGNQNLACTHIKTSDLSLERAVSEAISTAQTINQERTKTLVIQSVLNNTPDAIFAVDNEGCITALNDQAYHICHIPAQEKPYGKKLDRYCPDIGWEQVILSRTESEKLQRFFGSLYFVRCRPILTDENCAGALITVMAADKIRAAETKIRKELTTKGLTAKYSFDNIIGVSPALKRAVSIAYKYSQVDANVLLVGETGTGKELFAHSIHRASKRSHQPFVAVNCAALPENLLESELFGYVEGAFSGASKGGKIGLFELAHKGTIFLDEIGELPIALQAKLLRVLQEKEIRRIGDDRVVPVDVRVISATNFDIEKQISTREFRADLFYRLNLLNLQAPPLRERSEDVMAMADYFLRLFGQEYQKSIPTFSPKAVALLQRYSWPGNARELRNFCEKLMVLNESPVVDDIQLRNMGLRESNPQPAEAVLEQPDNISREQLMQLLSRQKLKQEDLARMLGVSRTTLWRWAKKQQQ</sequence>
<dbReference type="GO" id="GO:0005524">
    <property type="term" value="F:ATP binding"/>
    <property type="evidence" value="ECO:0007669"/>
    <property type="project" value="UniProtKB-KW"/>
</dbReference>
<dbReference type="InterPro" id="IPR027417">
    <property type="entry name" value="P-loop_NTPase"/>
</dbReference>
<dbReference type="EMBL" id="SVNY01000005">
    <property type="protein sequence ID" value="MBE6834057.1"/>
    <property type="molecule type" value="Genomic_DNA"/>
</dbReference>
<dbReference type="SUPFAM" id="SSF52540">
    <property type="entry name" value="P-loop containing nucleoside triphosphate hydrolases"/>
    <property type="match status" value="1"/>
</dbReference>
<dbReference type="SMART" id="SM00382">
    <property type="entry name" value="AAA"/>
    <property type="match status" value="1"/>
</dbReference>
<dbReference type="InterPro" id="IPR010524">
    <property type="entry name" value="Sig_transdc_resp-reg_PrpR_N"/>
</dbReference>
<dbReference type="SUPFAM" id="SSF55785">
    <property type="entry name" value="PYP-like sensor domain (PAS domain)"/>
    <property type="match status" value="1"/>
</dbReference>
<proteinExistence type="predicted"/>
<dbReference type="PROSITE" id="PS50045">
    <property type="entry name" value="SIGMA54_INTERACT_4"/>
    <property type="match status" value="1"/>
</dbReference>
<dbReference type="PANTHER" id="PTHR32071:SF81">
    <property type="entry name" value="PROPIONATE CATABOLISM OPERON REGULATORY PROTEIN"/>
    <property type="match status" value="1"/>
</dbReference>
<comment type="caution">
    <text evidence="5">The sequence shown here is derived from an EMBL/GenBank/DDBJ whole genome shotgun (WGS) entry which is preliminary data.</text>
</comment>
<dbReference type="InterPro" id="IPR025943">
    <property type="entry name" value="Sigma_54_int_dom_ATP-bd_2"/>
</dbReference>
<dbReference type="RefSeq" id="WP_326840663.1">
    <property type="nucleotide sequence ID" value="NZ_SVNY01000005.1"/>
</dbReference>